<dbReference type="InterPro" id="IPR052715">
    <property type="entry name" value="RAYT_transposase"/>
</dbReference>
<dbReference type="GO" id="GO:0004803">
    <property type="term" value="F:transposase activity"/>
    <property type="evidence" value="ECO:0007669"/>
    <property type="project" value="InterPro"/>
</dbReference>
<proteinExistence type="predicted"/>
<dbReference type="Gene3D" id="3.30.70.1290">
    <property type="entry name" value="Transposase IS200-like"/>
    <property type="match status" value="1"/>
</dbReference>
<evidence type="ECO:0000259" key="1">
    <source>
        <dbReference type="SMART" id="SM01321"/>
    </source>
</evidence>
<evidence type="ECO:0000313" key="3">
    <source>
        <dbReference type="Proteomes" id="UP000502004"/>
    </source>
</evidence>
<dbReference type="InterPro" id="IPR002686">
    <property type="entry name" value="Transposase_17"/>
</dbReference>
<protein>
    <submittedName>
        <fullName evidence="2">Transposase</fullName>
    </submittedName>
</protein>
<evidence type="ECO:0000313" key="2">
    <source>
        <dbReference type="EMBL" id="QIV96117.1"/>
    </source>
</evidence>
<accession>A0AAE6YJX1</accession>
<dbReference type="SMART" id="SM01321">
    <property type="entry name" value="Y1_Tnp"/>
    <property type="match status" value="1"/>
</dbReference>
<reference evidence="2 3" key="1">
    <citation type="submission" date="2019-03" db="EMBL/GenBank/DDBJ databases">
        <title>Complete Genome Sequence of Allofrancisella inopinata Strain SYSU YG23 Isolated from Water-Cooling Systems in China.</title>
        <authorList>
            <person name="Ohrman C."/>
            <person name="Uneklint I."/>
            <person name="Sjodin A."/>
        </authorList>
    </citation>
    <scope>NUCLEOTIDE SEQUENCE [LARGE SCALE GENOMIC DNA]</scope>
    <source>
        <strain evidence="2 3">SYSU YG23</strain>
    </source>
</reference>
<sequence>MQTFVKRKSTRIKGYDYSQNGYYFITICTKNRVNYFGSVSNNGQMVLNSYGSIVYDCWKSIPQHYNKAYLDEFVIMPNHIHGILIINNNVETEQCSVLSKGNSLSMTAQCAVTTNRNIGLSQIIKSYKEMCTKNIRNNLGDNNFQWQRSFYDHVIRDEKSLLKIREYIQNNPTKWHLDKYNCEKQDGH</sequence>
<keyword evidence="3" id="KW-1185">Reference proteome</keyword>
<organism evidence="2 3">
    <name type="scientific">Allofrancisella inopinata</name>
    <dbReference type="NCBI Taxonomy" id="1085647"/>
    <lineage>
        <taxon>Bacteria</taxon>
        <taxon>Pseudomonadati</taxon>
        <taxon>Pseudomonadota</taxon>
        <taxon>Gammaproteobacteria</taxon>
        <taxon>Thiotrichales</taxon>
        <taxon>Francisellaceae</taxon>
        <taxon>Allofrancisella</taxon>
    </lineage>
</organism>
<dbReference type="PANTHER" id="PTHR36966">
    <property type="entry name" value="REP-ASSOCIATED TYROSINE TRANSPOSASE"/>
    <property type="match status" value="1"/>
</dbReference>
<dbReference type="RefSeq" id="WP_133942498.1">
    <property type="nucleotide sequence ID" value="NZ_CP038241.1"/>
</dbReference>
<feature type="domain" description="Transposase IS200-like" evidence="1">
    <location>
        <begin position="18"/>
        <end position="171"/>
    </location>
</feature>
<dbReference type="GO" id="GO:0006313">
    <property type="term" value="P:DNA transposition"/>
    <property type="evidence" value="ECO:0007669"/>
    <property type="project" value="InterPro"/>
</dbReference>
<dbReference type="InterPro" id="IPR036515">
    <property type="entry name" value="Transposase_17_sf"/>
</dbReference>
<name>A0AAE6YJX1_9GAMM</name>
<gene>
    <name evidence="2" type="ORF">E4K63_04445</name>
</gene>
<dbReference type="PANTHER" id="PTHR36966:SF1">
    <property type="entry name" value="REP-ASSOCIATED TYROSINE TRANSPOSASE"/>
    <property type="match status" value="1"/>
</dbReference>
<dbReference type="GO" id="GO:0043565">
    <property type="term" value="F:sequence-specific DNA binding"/>
    <property type="evidence" value="ECO:0007669"/>
    <property type="project" value="TreeGrafter"/>
</dbReference>
<dbReference type="EMBL" id="CP038241">
    <property type="protein sequence ID" value="QIV96117.1"/>
    <property type="molecule type" value="Genomic_DNA"/>
</dbReference>
<dbReference type="AlphaFoldDB" id="A0AAE6YJX1"/>
<dbReference type="Proteomes" id="UP000502004">
    <property type="component" value="Chromosome"/>
</dbReference>
<dbReference type="KEGG" id="aii:E4K63_04445"/>
<dbReference type="SUPFAM" id="SSF143422">
    <property type="entry name" value="Transposase IS200-like"/>
    <property type="match status" value="1"/>
</dbReference>